<dbReference type="NCBIfam" id="TIGR03732">
    <property type="entry name" value="lanti_perm_MutE"/>
    <property type="match status" value="1"/>
</dbReference>
<dbReference type="RefSeq" id="WP_117624223.1">
    <property type="nucleotide sequence ID" value="NZ_QRQF01000003.1"/>
</dbReference>
<accession>A0A3E4UEF7</accession>
<proteinExistence type="predicted"/>
<dbReference type="InterPro" id="IPR021205">
    <property type="entry name" value="Lanti_perm_SpaE/MutE/EpiE-like"/>
</dbReference>
<gene>
    <name evidence="2" type="ORF">DXC39_04505</name>
</gene>
<feature type="transmembrane region" description="Helical" evidence="1">
    <location>
        <begin position="176"/>
        <end position="195"/>
    </location>
</feature>
<dbReference type="AlphaFoldDB" id="A0A3E4UEF7"/>
<feature type="transmembrane region" description="Helical" evidence="1">
    <location>
        <begin position="103"/>
        <end position="131"/>
    </location>
</feature>
<organism evidence="2 3">
    <name type="scientific">Hungatella hathewayi</name>
    <dbReference type="NCBI Taxonomy" id="154046"/>
    <lineage>
        <taxon>Bacteria</taxon>
        <taxon>Bacillati</taxon>
        <taxon>Bacillota</taxon>
        <taxon>Clostridia</taxon>
        <taxon>Lachnospirales</taxon>
        <taxon>Lachnospiraceae</taxon>
        <taxon>Hungatella</taxon>
    </lineage>
</organism>
<evidence type="ECO:0000256" key="1">
    <source>
        <dbReference type="SAM" id="Phobius"/>
    </source>
</evidence>
<feature type="transmembrane region" description="Helical" evidence="1">
    <location>
        <begin position="20"/>
        <end position="38"/>
    </location>
</feature>
<protein>
    <submittedName>
        <fullName evidence="2">Lantibiotic immunity ABC transporter MutE/EpiE family permease subunit</fullName>
    </submittedName>
</protein>
<feature type="transmembrane region" description="Helical" evidence="1">
    <location>
        <begin position="143"/>
        <end position="164"/>
    </location>
</feature>
<reference evidence="2 3" key="1">
    <citation type="submission" date="2018-08" db="EMBL/GenBank/DDBJ databases">
        <title>A genome reference for cultivated species of the human gut microbiota.</title>
        <authorList>
            <person name="Zou Y."/>
            <person name="Xue W."/>
            <person name="Luo G."/>
        </authorList>
    </citation>
    <scope>NUCLEOTIDE SEQUENCE [LARGE SCALE GENOMIC DNA]</scope>
    <source>
        <strain evidence="2 3">TF05-11AC</strain>
    </source>
</reference>
<dbReference type="Proteomes" id="UP000261257">
    <property type="component" value="Unassembled WGS sequence"/>
</dbReference>
<evidence type="ECO:0000313" key="3">
    <source>
        <dbReference type="Proteomes" id="UP000261257"/>
    </source>
</evidence>
<keyword evidence="1" id="KW-0472">Membrane</keyword>
<keyword evidence="1" id="KW-0812">Transmembrane</keyword>
<dbReference type="Pfam" id="PF12730">
    <property type="entry name" value="ABC2_membrane_4"/>
    <property type="match status" value="1"/>
</dbReference>
<dbReference type="CDD" id="cd21807">
    <property type="entry name" value="ABC-2_lan_permease_MutE_EpiE-like"/>
    <property type="match status" value="1"/>
</dbReference>
<feature type="transmembrane region" description="Helical" evidence="1">
    <location>
        <begin position="58"/>
        <end position="82"/>
    </location>
</feature>
<feature type="transmembrane region" description="Helical" evidence="1">
    <location>
        <begin position="229"/>
        <end position="252"/>
    </location>
</feature>
<comment type="caution">
    <text evidence="2">The sequence shown here is derived from an EMBL/GenBank/DDBJ whole genome shotgun (WGS) entry which is preliminary data.</text>
</comment>
<keyword evidence="1" id="KW-1133">Transmembrane helix</keyword>
<sequence>MKGLQSELVKYRRTFTGKLIILMPIFFGIYASIIQILMKNPLAQANNNTAIEWSTFLAIIFNWWSVIFLPLGFALFAVLIASQEKKAGNYRALRAHNISPAMIWVNKIVGMGFYSFLSTMTLIIVTIISGLLTVRGTVPIDKIILGGITCWITSLVLISIQLWAATYGNIFMSMGIGFAGMLLGVFLAPTNYWIAFPWSWATRLMCPIIGVHPNNTLLVAGDSLFNASVIPMGITVSLLTFFIFSLITALWFERKEVK</sequence>
<dbReference type="EMBL" id="QSSQ01000002">
    <property type="protein sequence ID" value="RGM07743.1"/>
    <property type="molecule type" value="Genomic_DNA"/>
</dbReference>
<evidence type="ECO:0000313" key="2">
    <source>
        <dbReference type="EMBL" id="RGM07743.1"/>
    </source>
</evidence>
<name>A0A3E4UEF7_9FIRM</name>